<reference evidence="2 3" key="1">
    <citation type="submission" date="2016-03" db="EMBL/GenBank/DDBJ databases">
        <authorList>
            <person name="Ploux O."/>
        </authorList>
    </citation>
    <scope>NUCLEOTIDE SEQUENCE [LARGE SCALE GENOMIC DNA]</scope>
    <source>
        <strain evidence="2 3">UAMH 11012</strain>
    </source>
</reference>
<evidence type="ECO:0000313" key="2">
    <source>
        <dbReference type="EMBL" id="CZR54674.1"/>
    </source>
</evidence>
<feature type="compositionally biased region" description="Low complexity" evidence="1">
    <location>
        <begin position="87"/>
        <end position="105"/>
    </location>
</feature>
<dbReference type="PANTHER" id="PTHR37540">
    <property type="entry name" value="TRANSCRIPTION FACTOR (ACR-2), PUTATIVE-RELATED-RELATED"/>
    <property type="match status" value="1"/>
</dbReference>
<dbReference type="AlphaFoldDB" id="A0A1L7WPH4"/>
<organism evidence="2 3">
    <name type="scientific">Phialocephala subalpina</name>
    <dbReference type="NCBI Taxonomy" id="576137"/>
    <lineage>
        <taxon>Eukaryota</taxon>
        <taxon>Fungi</taxon>
        <taxon>Dikarya</taxon>
        <taxon>Ascomycota</taxon>
        <taxon>Pezizomycotina</taxon>
        <taxon>Leotiomycetes</taxon>
        <taxon>Helotiales</taxon>
        <taxon>Mollisiaceae</taxon>
        <taxon>Phialocephala</taxon>
        <taxon>Phialocephala fortinii species complex</taxon>
    </lineage>
</organism>
<dbReference type="InterPro" id="IPR021858">
    <property type="entry name" value="Fun_TF"/>
</dbReference>
<proteinExistence type="predicted"/>
<dbReference type="Pfam" id="PF11951">
    <property type="entry name" value="Fungal_trans_2"/>
    <property type="match status" value="1"/>
</dbReference>
<name>A0A1L7WPH4_9HELO</name>
<accession>A0A1L7WPH4</accession>
<dbReference type="OrthoDB" id="3469225at2759"/>
<protein>
    <recommendedName>
        <fullName evidence="4">Tachykinin family protein</fullName>
    </recommendedName>
</protein>
<keyword evidence="3" id="KW-1185">Reference proteome</keyword>
<gene>
    <name evidence="2" type="ORF">PAC_04558</name>
</gene>
<dbReference type="STRING" id="576137.A0A1L7WPH4"/>
<evidence type="ECO:0008006" key="4">
    <source>
        <dbReference type="Google" id="ProtNLM"/>
    </source>
</evidence>
<feature type="region of interest" description="Disordered" evidence="1">
    <location>
        <begin position="1"/>
        <end position="105"/>
    </location>
</feature>
<dbReference type="EMBL" id="FJOG01000005">
    <property type="protein sequence ID" value="CZR54674.1"/>
    <property type="molecule type" value="Genomic_DNA"/>
</dbReference>
<dbReference type="Proteomes" id="UP000184330">
    <property type="component" value="Unassembled WGS sequence"/>
</dbReference>
<evidence type="ECO:0000256" key="1">
    <source>
        <dbReference type="SAM" id="MobiDB-lite"/>
    </source>
</evidence>
<sequence>METTSAGSRELDQARLDVEDDPAQGTSVKANVPPAQGFEWIAHGDASARRRARAHVTRGFRRAKAAQAQSEKAEDNVVRKKAKKPKGGSPPDSSSSSSSSTSPAATTPLYIEEVSATPTASTLVKSLGSGRTDPFSSLPVNMSPDTHALLDHYFFGMAPLSFAGDQRANFQPVKSLIFNVGLADSSVFHTILSAAAQDIAYIRGEQEPEDVVKHRGTALGLIKSRVLNWQKGSPDGTLVAVALLAGSELLFGTPPKFNTHMEGLATLLKLRGGLEAFRETNPELYGIVSWIDCSGSCNMLSKRRFTPRKYVPDLLYTVTDGVPEKIIRGLPIGYDLYKELASTFKGMHTVTSLVQSGGAMAPDLGLERPDFIVQTEGELYRTLCTPDTDGVRSRRRHVHQSLLILPLVHMALVSEYEGPSAELFLYRFRVTLIGDTTPWGEAVASLFRSMLAGEPWDSELFAVQISHLLDVCITLEWNSWRDIKTALLQFFIYDTACRGPLQESWKNRIMTITR</sequence>
<evidence type="ECO:0000313" key="3">
    <source>
        <dbReference type="Proteomes" id="UP000184330"/>
    </source>
</evidence>
<feature type="compositionally biased region" description="Basic residues" evidence="1">
    <location>
        <begin position="49"/>
        <end position="64"/>
    </location>
</feature>
<dbReference type="PANTHER" id="PTHR37540:SF5">
    <property type="entry name" value="TRANSCRIPTION FACTOR DOMAIN-CONTAINING PROTEIN"/>
    <property type="match status" value="1"/>
</dbReference>